<gene>
    <name evidence="1" type="ORF">GIB67_010092</name>
</gene>
<proteinExistence type="predicted"/>
<keyword evidence="2" id="KW-1185">Reference proteome</keyword>
<comment type="caution">
    <text evidence="1">The sequence shown here is derived from an EMBL/GenBank/DDBJ whole genome shotgun (WGS) entry which is preliminary data.</text>
</comment>
<organism evidence="1 2">
    <name type="scientific">Kingdonia uniflora</name>
    <dbReference type="NCBI Taxonomy" id="39325"/>
    <lineage>
        <taxon>Eukaryota</taxon>
        <taxon>Viridiplantae</taxon>
        <taxon>Streptophyta</taxon>
        <taxon>Embryophyta</taxon>
        <taxon>Tracheophyta</taxon>
        <taxon>Spermatophyta</taxon>
        <taxon>Magnoliopsida</taxon>
        <taxon>Ranunculales</taxon>
        <taxon>Circaeasteraceae</taxon>
        <taxon>Kingdonia</taxon>
    </lineage>
</organism>
<dbReference type="AlphaFoldDB" id="A0A7J7PAG8"/>
<evidence type="ECO:0000313" key="2">
    <source>
        <dbReference type="Proteomes" id="UP000541444"/>
    </source>
</evidence>
<reference evidence="1 2" key="1">
    <citation type="journal article" date="2020" name="IScience">
        <title>Genome Sequencing of the Endangered Kingdonia uniflora (Circaeasteraceae, Ranunculales) Reveals Potential Mechanisms of Evolutionary Specialization.</title>
        <authorList>
            <person name="Sun Y."/>
            <person name="Deng T."/>
            <person name="Zhang A."/>
            <person name="Moore M.J."/>
            <person name="Landis J.B."/>
            <person name="Lin N."/>
            <person name="Zhang H."/>
            <person name="Zhang X."/>
            <person name="Huang J."/>
            <person name="Zhang X."/>
            <person name="Sun H."/>
            <person name="Wang H."/>
        </authorList>
    </citation>
    <scope>NUCLEOTIDE SEQUENCE [LARGE SCALE GENOMIC DNA]</scope>
    <source>
        <strain evidence="1">TB1705</strain>
        <tissue evidence="1">Leaf</tissue>
    </source>
</reference>
<protein>
    <submittedName>
        <fullName evidence="1">Uncharacterized protein</fullName>
    </submittedName>
</protein>
<feature type="non-terminal residue" evidence="1">
    <location>
        <position position="1"/>
    </location>
</feature>
<evidence type="ECO:0000313" key="1">
    <source>
        <dbReference type="EMBL" id="KAF6176455.1"/>
    </source>
</evidence>
<accession>A0A7J7PAG8</accession>
<sequence>SSFKQNTNSKFGLPHLPESSLLQGNFLLKLVSGPWLHVSDSPQPCHSSIGYGD</sequence>
<dbReference type="EMBL" id="JACGCM010000098">
    <property type="protein sequence ID" value="KAF6176455.1"/>
    <property type="molecule type" value="Genomic_DNA"/>
</dbReference>
<dbReference type="Proteomes" id="UP000541444">
    <property type="component" value="Unassembled WGS sequence"/>
</dbReference>
<name>A0A7J7PAG8_9MAGN</name>